<feature type="domain" description="OmpA-like" evidence="6">
    <location>
        <begin position="249"/>
        <end position="364"/>
    </location>
</feature>
<feature type="region of interest" description="Disordered" evidence="5">
    <location>
        <begin position="57"/>
        <end position="77"/>
    </location>
</feature>
<dbReference type="RefSeq" id="WP_406827096.1">
    <property type="nucleotide sequence ID" value="NZ_CP157485.1"/>
</dbReference>
<dbReference type="SUPFAM" id="SSF103088">
    <property type="entry name" value="OmpA-like"/>
    <property type="match status" value="1"/>
</dbReference>
<dbReference type="InterPro" id="IPR006664">
    <property type="entry name" value="OMP_bac"/>
</dbReference>
<evidence type="ECO:0000256" key="4">
    <source>
        <dbReference type="PROSITE-ProRule" id="PRU00473"/>
    </source>
</evidence>
<evidence type="ECO:0000256" key="5">
    <source>
        <dbReference type="SAM" id="MobiDB-lite"/>
    </source>
</evidence>
<organism evidence="7">
    <name type="scientific">Pedobacter sp. KACC 23697</name>
    <dbReference type="NCBI Taxonomy" id="3149230"/>
    <lineage>
        <taxon>Bacteria</taxon>
        <taxon>Pseudomonadati</taxon>
        <taxon>Bacteroidota</taxon>
        <taxon>Sphingobacteriia</taxon>
        <taxon>Sphingobacteriales</taxon>
        <taxon>Sphingobacteriaceae</taxon>
        <taxon>Pedobacter</taxon>
    </lineage>
</organism>
<protein>
    <submittedName>
        <fullName evidence="7">OmpA family protein</fullName>
    </submittedName>
</protein>
<name>A0AAU7KBG9_9SPHI</name>
<dbReference type="InterPro" id="IPR036737">
    <property type="entry name" value="OmpA-like_sf"/>
</dbReference>
<dbReference type="Pfam" id="PF00691">
    <property type="entry name" value="OmpA"/>
    <property type="match status" value="1"/>
</dbReference>
<dbReference type="PANTHER" id="PTHR30329:SF21">
    <property type="entry name" value="LIPOPROTEIN YIAD-RELATED"/>
    <property type="match status" value="1"/>
</dbReference>
<dbReference type="CDD" id="cd07185">
    <property type="entry name" value="OmpA_C-like"/>
    <property type="match status" value="1"/>
</dbReference>
<gene>
    <name evidence="7" type="ORF">ABEG20_09270</name>
</gene>
<dbReference type="AlphaFoldDB" id="A0AAU7KBG9"/>
<keyword evidence="2 4" id="KW-0472">Membrane</keyword>
<reference evidence="7" key="1">
    <citation type="submission" date="2024-05" db="EMBL/GenBank/DDBJ databases">
        <authorList>
            <person name="Kim S."/>
            <person name="Heo J."/>
            <person name="Choi H."/>
            <person name="Choi Y."/>
            <person name="Kwon S.-W."/>
            <person name="Kim Y."/>
        </authorList>
    </citation>
    <scope>NUCLEOTIDE SEQUENCE</scope>
    <source>
        <strain evidence="7">KACC 23697</strain>
    </source>
</reference>
<dbReference type="PROSITE" id="PS51123">
    <property type="entry name" value="OMPA_2"/>
    <property type="match status" value="1"/>
</dbReference>
<sequence>MVKSKSQNPVKHLKGSFMNRRIVLPVTKIHTRMKKIGFLFAFATIVISCKQKPKENEAKAAKQEEPAVEQQVTPDSTPDFSFETVPYTKADLGVFPFFTLPKGLTEMNKPLLNDFDICFFPVNGIMKGFEGKLYKAYITGQEGTKFSQHYFESSIDNYLKSIGAVKIFTGTITNEEYQRYNKQDPNKGGEGDIGYDGEQINVYAIRSKDKGNILVQYSATNASAKLNVLQQQALTQTISKITADVIIKDLANTGKSILYINFDTDQSTITTNGEETVTQIAEALNKDESLKISIEGHTDNTGDAAHNKKLSTDRANAVMAALIRHHIAKSRLSAKGFGAERPLVANDSEENKAKNRRVELVKTN</sequence>
<evidence type="ECO:0000256" key="3">
    <source>
        <dbReference type="ARBA" id="ARBA00023237"/>
    </source>
</evidence>
<dbReference type="EMBL" id="CP157485">
    <property type="protein sequence ID" value="XBO49788.1"/>
    <property type="molecule type" value="Genomic_DNA"/>
</dbReference>
<comment type="subcellular location">
    <subcellularLocation>
        <location evidence="1">Cell outer membrane</location>
    </subcellularLocation>
</comment>
<dbReference type="PANTHER" id="PTHR30329">
    <property type="entry name" value="STATOR ELEMENT OF FLAGELLAR MOTOR COMPLEX"/>
    <property type="match status" value="1"/>
</dbReference>
<dbReference type="Gene3D" id="3.30.1330.60">
    <property type="entry name" value="OmpA-like domain"/>
    <property type="match status" value="1"/>
</dbReference>
<evidence type="ECO:0000256" key="2">
    <source>
        <dbReference type="ARBA" id="ARBA00023136"/>
    </source>
</evidence>
<dbReference type="GO" id="GO:0009279">
    <property type="term" value="C:cell outer membrane"/>
    <property type="evidence" value="ECO:0007669"/>
    <property type="project" value="UniProtKB-SubCell"/>
</dbReference>
<evidence type="ECO:0000259" key="6">
    <source>
        <dbReference type="PROSITE" id="PS51123"/>
    </source>
</evidence>
<evidence type="ECO:0000256" key="1">
    <source>
        <dbReference type="ARBA" id="ARBA00004442"/>
    </source>
</evidence>
<evidence type="ECO:0000313" key="7">
    <source>
        <dbReference type="EMBL" id="XBO49788.1"/>
    </source>
</evidence>
<dbReference type="InterPro" id="IPR050330">
    <property type="entry name" value="Bact_OuterMem_StrucFunc"/>
</dbReference>
<keyword evidence="3" id="KW-0998">Cell outer membrane</keyword>
<dbReference type="PRINTS" id="PR01021">
    <property type="entry name" value="OMPADOMAIN"/>
</dbReference>
<proteinExistence type="predicted"/>
<accession>A0AAU7KBG9</accession>
<dbReference type="InterPro" id="IPR006665">
    <property type="entry name" value="OmpA-like"/>
</dbReference>